<evidence type="ECO:0000313" key="1">
    <source>
        <dbReference type="EMBL" id="SDM82410.1"/>
    </source>
</evidence>
<dbReference type="EMBL" id="LT629701">
    <property type="protein sequence ID" value="SDM82410.1"/>
    <property type="molecule type" value="Genomic_DNA"/>
</dbReference>
<dbReference type="AlphaFoldDB" id="A0A1G9WD47"/>
<dbReference type="STRING" id="211114.SAMN04489726_3539"/>
<protein>
    <submittedName>
        <fullName evidence="1">Uncharacterized protein</fullName>
    </submittedName>
</protein>
<organism evidence="1 2">
    <name type="scientific">Allokutzneria albata</name>
    <name type="common">Kibdelosporangium albatum</name>
    <dbReference type="NCBI Taxonomy" id="211114"/>
    <lineage>
        <taxon>Bacteria</taxon>
        <taxon>Bacillati</taxon>
        <taxon>Actinomycetota</taxon>
        <taxon>Actinomycetes</taxon>
        <taxon>Pseudonocardiales</taxon>
        <taxon>Pseudonocardiaceae</taxon>
        <taxon>Allokutzneria</taxon>
    </lineage>
</organism>
<name>A0A1G9WD47_ALLAB</name>
<dbReference type="InterPro" id="IPR035992">
    <property type="entry name" value="Ricin_B-like_lectins"/>
</dbReference>
<proteinExistence type="predicted"/>
<gene>
    <name evidence="1" type="ORF">SAMN04489726_3539</name>
</gene>
<evidence type="ECO:0000313" key="2">
    <source>
        <dbReference type="Proteomes" id="UP000183376"/>
    </source>
</evidence>
<dbReference type="SUPFAM" id="SSF50370">
    <property type="entry name" value="Ricin B-like lectins"/>
    <property type="match status" value="1"/>
</dbReference>
<dbReference type="PROSITE" id="PS50231">
    <property type="entry name" value="RICIN_B_LECTIN"/>
    <property type="match status" value="1"/>
</dbReference>
<sequence>MKNFFIFRSLTHLVIRGSVSVSRSRIAMLGMTCALVFGSAVSWTAVTAVADEEPRAAWHQPGDRRGGVLVFDGFTDRNLSRVGLFSMIYHLPGLTDNKSCFGVVSNSKWPKEDWDYFAADAHTTKRVHLREEREFDPVGPVETVRPNVTKEVSSDRSVTQKWEYSAGLSLGGVGLVEAITATGGFSYSKEVTVSKGESASVTNVSQTDVQEYSYGIYRDVYVVQQRPWRVMWAPEKGSPFFAGDEFGAVARWFPVPQKGCYRTAQFSTVTVPRAKGFGLVGEYPVDRQPVDSCRNAVNTDNAQVFRKTTTAGLPVFTPIGKVARGTCFTLSGAEHKATGQLFTQVIKLDKVNGACPENPAALCEENLWVDDSHISDPQVTPPPLRSWGTGTELKISKQVDKEWKVLTNPEFSDVALIRDAKDTWTLKHYFDNVWRLAKSNTPNKGYCLHWEPLSLEIPKLRVHALDDCGSKFGWWRIEYDTNNLYFRLRDMNNLCAEATTTNGVHNVATRKCARNNLGQRWQLTRVK</sequence>
<accession>A0A1G9WD47</accession>
<reference evidence="1 2" key="1">
    <citation type="submission" date="2016-10" db="EMBL/GenBank/DDBJ databases">
        <authorList>
            <person name="de Groot N.N."/>
        </authorList>
    </citation>
    <scope>NUCLEOTIDE SEQUENCE [LARGE SCALE GENOMIC DNA]</scope>
    <source>
        <strain evidence="1 2">DSM 44149</strain>
    </source>
</reference>
<dbReference type="RefSeq" id="WP_162184840.1">
    <property type="nucleotide sequence ID" value="NZ_JOEF01000008.1"/>
</dbReference>
<dbReference type="Proteomes" id="UP000183376">
    <property type="component" value="Chromosome I"/>
</dbReference>
<keyword evidence="2" id="KW-1185">Reference proteome</keyword>